<dbReference type="PROSITE" id="PS52002">
    <property type="entry name" value="SM"/>
    <property type="match status" value="1"/>
</dbReference>
<dbReference type="Gene3D" id="2.30.30.100">
    <property type="match status" value="1"/>
</dbReference>
<protein>
    <submittedName>
        <fullName evidence="2">Small nuclear ribonucleoprotein</fullName>
    </submittedName>
</protein>
<dbReference type="Proteomes" id="UP000027153">
    <property type="component" value="Unassembled WGS sequence"/>
</dbReference>
<dbReference type="OrthoDB" id="371816at2157"/>
<organism evidence="2 3">
    <name type="scientific">Candidatus Methanoperedens nitratireducens</name>
    <dbReference type="NCBI Taxonomy" id="1392998"/>
    <lineage>
        <taxon>Archaea</taxon>
        <taxon>Methanobacteriati</taxon>
        <taxon>Methanobacteriota</taxon>
        <taxon>Stenosarchaea group</taxon>
        <taxon>Methanomicrobia</taxon>
        <taxon>Methanosarcinales</taxon>
        <taxon>ANME-2 cluster</taxon>
        <taxon>Candidatus Methanoperedentaceae</taxon>
        <taxon>Candidatus Methanoperedens</taxon>
    </lineage>
</organism>
<dbReference type="PIRSF" id="PIRSF006609">
    <property type="entry name" value="snRNP_SmF"/>
    <property type="match status" value="1"/>
</dbReference>
<dbReference type="InterPro" id="IPR010920">
    <property type="entry name" value="LSM_dom_sf"/>
</dbReference>
<evidence type="ECO:0000313" key="2">
    <source>
        <dbReference type="EMBL" id="KCZ70422.1"/>
    </source>
</evidence>
<dbReference type="SMART" id="SM00651">
    <property type="entry name" value="Sm"/>
    <property type="match status" value="1"/>
</dbReference>
<comment type="caution">
    <text evidence="2">The sequence shown here is derived from an EMBL/GenBank/DDBJ whole genome shotgun (WGS) entry which is preliminary data.</text>
</comment>
<dbReference type="RefSeq" id="WP_048093963.1">
    <property type="nucleotide sequence ID" value="NZ_JMIY01000008.1"/>
</dbReference>
<dbReference type="PATRIC" id="fig|1392998.3.peg.3329"/>
<dbReference type="GO" id="GO:1990904">
    <property type="term" value="C:ribonucleoprotein complex"/>
    <property type="evidence" value="ECO:0007669"/>
    <property type="project" value="UniProtKB-KW"/>
</dbReference>
<keyword evidence="2" id="KW-0687">Ribonucleoprotein</keyword>
<dbReference type="InterPro" id="IPR047575">
    <property type="entry name" value="Sm"/>
</dbReference>
<evidence type="ECO:0000313" key="3">
    <source>
        <dbReference type="Proteomes" id="UP000027153"/>
    </source>
</evidence>
<name>A0A062UZ69_9EURY</name>
<dbReference type="Pfam" id="PF01423">
    <property type="entry name" value="LSM"/>
    <property type="match status" value="1"/>
</dbReference>
<dbReference type="SUPFAM" id="SSF50182">
    <property type="entry name" value="Sm-like ribonucleoproteins"/>
    <property type="match status" value="1"/>
</dbReference>
<reference evidence="2 3" key="1">
    <citation type="journal article" date="2013" name="Nature">
        <title>Anaerobic oxidation of methane coupled to nitrate reduction in a novel archaeal lineage.</title>
        <authorList>
            <person name="Haroon M.F."/>
            <person name="Hu S."/>
            <person name="Shi Y."/>
            <person name="Imelfort M."/>
            <person name="Keller J."/>
            <person name="Hugenholtz P."/>
            <person name="Yuan Z."/>
            <person name="Tyson G.W."/>
        </authorList>
    </citation>
    <scope>NUCLEOTIDE SEQUENCE [LARGE SCALE GENOMIC DNA]</scope>
    <source>
        <strain evidence="2 3">ANME-2d</strain>
    </source>
</reference>
<dbReference type="AlphaFoldDB" id="A0A062UZ69"/>
<dbReference type="InterPro" id="IPR001163">
    <property type="entry name" value="Sm_dom_euk/arc"/>
</dbReference>
<dbReference type="GO" id="GO:0003723">
    <property type="term" value="F:RNA binding"/>
    <property type="evidence" value="ECO:0007669"/>
    <property type="project" value="InterPro"/>
</dbReference>
<dbReference type="EMBL" id="JMIY01000008">
    <property type="protein sequence ID" value="KCZ70422.1"/>
    <property type="molecule type" value="Genomic_DNA"/>
</dbReference>
<gene>
    <name evidence="2" type="ORF">ANME2D_03337</name>
</gene>
<accession>A0A062UZ69</accession>
<proteinExistence type="predicted"/>
<keyword evidence="3" id="KW-1185">Reference proteome</keyword>
<feature type="domain" description="Sm" evidence="1">
    <location>
        <begin position="2"/>
        <end position="75"/>
    </location>
</feature>
<sequence length="78" mass="8578">MFPNKKVQTLIGTRIQVEMKGDKNTLEGKLESVDDNLNLHLVDTFEIADGVKSRSLGSVVLRGNNIILLCPVGEKNGR</sequence>
<evidence type="ECO:0000259" key="1">
    <source>
        <dbReference type="PROSITE" id="PS52002"/>
    </source>
</evidence>